<dbReference type="EMBL" id="KL142387">
    <property type="protein sequence ID" value="KDR73017.1"/>
    <property type="molecule type" value="Genomic_DNA"/>
</dbReference>
<keyword evidence="1" id="KW-0560">Oxidoreductase</keyword>
<organism evidence="3 4">
    <name type="scientific">Galerina marginata (strain CBS 339.88)</name>
    <dbReference type="NCBI Taxonomy" id="685588"/>
    <lineage>
        <taxon>Eukaryota</taxon>
        <taxon>Fungi</taxon>
        <taxon>Dikarya</taxon>
        <taxon>Basidiomycota</taxon>
        <taxon>Agaricomycotina</taxon>
        <taxon>Agaricomycetes</taxon>
        <taxon>Agaricomycetidae</taxon>
        <taxon>Agaricales</taxon>
        <taxon>Agaricineae</taxon>
        <taxon>Strophariaceae</taxon>
        <taxon>Galerina</taxon>
    </lineage>
</organism>
<dbReference type="AlphaFoldDB" id="A0A067SSL1"/>
<gene>
    <name evidence="3" type="ORF">GALMADRAFT_745407</name>
</gene>
<protein>
    <recommendedName>
        <fullName evidence="5">Oxidoreductase AflY</fullName>
    </recommendedName>
</protein>
<dbReference type="InterPro" id="IPR025337">
    <property type="entry name" value="Questin_oxidase-like"/>
</dbReference>
<reference evidence="4" key="1">
    <citation type="journal article" date="2014" name="Proc. Natl. Acad. Sci. U.S.A.">
        <title>Extensive sampling of basidiomycete genomes demonstrates inadequacy of the white-rot/brown-rot paradigm for wood decay fungi.</title>
        <authorList>
            <person name="Riley R."/>
            <person name="Salamov A.A."/>
            <person name="Brown D.W."/>
            <person name="Nagy L.G."/>
            <person name="Floudas D."/>
            <person name="Held B.W."/>
            <person name="Levasseur A."/>
            <person name="Lombard V."/>
            <person name="Morin E."/>
            <person name="Otillar R."/>
            <person name="Lindquist E.A."/>
            <person name="Sun H."/>
            <person name="LaButti K.M."/>
            <person name="Schmutz J."/>
            <person name="Jabbour D."/>
            <person name="Luo H."/>
            <person name="Baker S.E."/>
            <person name="Pisabarro A.G."/>
            <person name="Walton J.D."/>
            <person name="Blanchette R.A."/>
            <person name="Henrissat B."/>
            <person name="Martin F."/>
            <person name="Cullen D."/>
            <person name="Hibbett D.S."/>
            <person name="Grigoriev I.V."/>
        </authorList>
    </citation>
    <scope>NUCLEOTIDE SEQUENCE [LARGE SCALE GENOMIC DNA]</scope>
    <source>
        <strain evidence="4">CBS 339.88</strain>
    </source>
</reference>
<evidence type="ECO:0008006" key="5">
    <source>
        <dbReference type="Google" id="ProtNLM"/>
    </source>
</evidence>
<proteinExistence type="predicted"/>
<dbReference type="Proteomes" id="UP000027222">
    <property type="component" value="Unassembled WGS sequence"/>
</dbReference>
<dbReference type="STRING" id="685588.A0A067SSL1"/>
<evidence type="ECO:0000256" key="1">
    <source>
        <dbReference type="ARBA" id="ARBA00023002"/>
    </source>
</evidence>
<keyword evidence="4" id="KW-1185">Reference proteome</keyword>
<dbReference type="HOGENOM" id="CLU_019145_1_0_1"/>
<sequence length="491" mass="54711">MSENIDQKLFPLPYHQGAFKNPLFPRTWPGVTPASTTALQGILTDNHKRWHVFFNDRGFHNHAAHAALSLWCLGADESILKASYEENCKEQRPAFPPPEPITKQNWRDHLGDEKFYQGYLDFFKGELEHKAMDTLLEEYVFSGDANFIPGAKHQPELLNRFFEGLLHPMIHTGFGVEFSLPGTFAEGLSQTAVHGASSTKVLPPTMFVQSEAGLASRFASVIGLGSKVEKKDVHAFTILARVLADPAFVPTKIPDEYGFYKETVELHGDAIQKHVDQWSLNGDLQKKLDELVWTNALIYGVGGFEGDGKINADFFYMHLVTSSLFLSSIFSHVKRSSQVILLRGYFAVCLGWYISRGRPPIDIASFFKDASSLPVAPGPQPTPHKTAHPSPTSPHAITPDPWLPIIQSTLTHPDDHLPKLQRALSEYASHFGSTPAGTFADTELKDAELIDGTLFIRTAGLTATRMGWLREGVAPLDNFWDRKGFFDNLKL</sequence>
<dbReference type="Pfam" id="PF14027">
    <property type="entry name" value="Questin_oxidase"/>
    <property type="match status" value="1"/>
</dbReference>
<dbReference type="PANTHER" id="PTHR35870">
    <property type="entry name" value="PROTEIN, PUTATIVE (AFU_ORTHOLOGUE AFUA_5G03330)-RELATED"/>
    <property type="match status" value="1"/>
</dbReference>
<evidence type="ECO:0000313" key="4">
    <source>
        <dbReference type="Proteomes" id="UP000027222"/>
    </source>
</evidence>
<evidence type="ECO:0000256" key="2">
    <source>
        <dbReference type="SAM" id="MobiDB-lite"/>
    </source>
</evidence>
<dbReference type="OrthoDB" id="10004862at2759"/>
<dbReference type="GO" id="GO:0016491">
    <property type="term" value="F:oxidoreductase activity"/>
    <property type="evidence" value="ECO:0007669"/>
    <property type="project" value="UniProtKB-KW"/>
</dbReference>
<evidence type="ECO:0000313" key="3">
    <source>
        <dbReference type="EMBL" id="KDR73017.1"/>
    </source>
</evidence>
<accession>A0A067SSL1</accession>
<name>A0A067SSL1_GALM3</name>
<feature type="region of interest" description="Disordered" evidence="2">
    <location>
        <begin position="375"/>
        <end position="394"/>
    </location>
</feature>
<dbReference type="PANTHER" id="PTHR35870:SF1">
    <property type="entry name" value="PROTEIN, PUTATIVE (AFU_ORTHOLOGUE AFUA_5G03330)-RELATED"/>
    <property type="match status" value="1"/>
</dbReference>